<dbReference type="PANTHER" id="PTHR43283">
    <property type="entry name" value="BETA-LACTAMASE-RELATED"/>
    <property type="match status" value="1"/>
</dbReference>
<dbReference type="InterPro" id="IPR006311">
    <property type="entry name" value="TAT_signal"/>
</dbReference>
<proteinExistence type="predicted"/>
<dbReference type="InterPro" id="IPR050789">
    <property type="entry name" value="Diverse_Enzym_Activities"/>
</dbReference>
<feature type="domain" description="Beta-lactamase-related" evidence="1">
    <location>
        <begin position="58"/>
        <end position="385"/>
    </location>
</feature>
<dbReference type="PROSITE" id="PS51318">
    <property type="entry name" value="TAT"/>
    <property type="match status" value="1"/>
</dbReference>
<dbReference type="Pfam" id="PF00144">
    <property type="entry name" value="Beta-lactamase"/>
    <property type="match status" value="1"/>
</dbReference>
<dbReference type="Gene3D" id="3.40.710.10">
    <property type="entry name" value="DD-peptidase/beta-lactamase superfamily"/>
    <property type="match status" value="1"/>
</dbReference>
<protein>
    <submittedName>
        <fullName evidence="2">Serine hydrolase</fullName>
    </submittedName>
</protein>
<dbReference type="SUPFAM" id="SSF56601">
    <property type="entry name" value="beta-lactamase/transpeptidase-like"/>
    <property type="match status" value="1"/>
</dbReference>
<sequence>MHPDPPAASRRTLLRSVGVAAPLCTLTGRGTGPAAAHDRRAPAGRIPEELLPGGAYDRFVARLAAEDRFSGTVLLSHRGRPVLSRAYGMADKERSLPNRTDTAFALASASKPFTALAVLQLAQQGRIDLYGTLGTYLPGFPPAIAGTVTVHQLLTHTSGMGDLLDNREFLDHAGTWTSAEEVTTELLKIIRKQPLESAPGTAHRYSNSGYDTLGAIVAAVSGEPLHTYVRRHVFAPAGMTRSDFCTRPQWLTDERIAHPYTLDASGRRIDAVRTGVGAARMFIGTGGGNAFSTGPDLIRFARALLGGRLLDPAWTELFLGAKLPLRPRGAPIPGIRGFMSYGAPSPLVNGHRLFTHGGGAAGESTNWTLYRDLDWCGVVLANYDGIDLAAIIDQERTPLCGPTGGGR</sequence>
<accession>A0A7G3UKD4</accession>
<dbReference type="AlphaFoldDB" id="A0A7G3UKD4"/>
<name>A0A7G3UKD4_STRT9</name>
<evidence type="ECO:0000313" key="2">
    <source>
        <dbReference type="EMBL" id="QKM69630.1"/>
    </source>
</evidence>
<reference evidence="2 3" key="1">
    <citation type="journal article" date="2012" name="J. Bacteriol.">
        <title>Draft genome of Streptomyces tsukubaensis NRRL 18488, the producer of the clinically important immunosuppressant tacrolimus (FK506).</title>
        <authorList>
            <person name="Barreiro C."/>
            <person name="Prieto C."/>
            <person name="Sola-Landa A."/>
            <person name="Solera E."/>
            <person name="Martinez-Castro M."/>
            <person name="Perez-Redondo R."/>
            <person name="Garcia-Estrada C."/>
            <person name="Aparicio J.F."/>
            <person name="Fernandez-Martinez L.T."/>
            <person name="Santos-Aberturas J."/>
            <person name="Salehi-Najafabadi Z."/>
            <person name="Rodriguez-Garcia A."/>
            <person name="Tauch A."/>
            <person name="Martin J.F."/>
        </authorList>
    </citation>
    <scope>NUCLEOTIDE SEQUENCE [LARGE SCALE GENOMIC DNA]</scope>
    <source>
        <strain evidence="3">DSM 42081 / NBRC 108919 / NRRL 18488 / 9993</strain>
    </source>
</reference>
<gene>
    <name evidence="2" type="ORF">STSU_023130</name>
</gene>
<dbReference type="InterPro" id="IPR012338">
    <property type="entry name" value="Beta-lactam/transpept-like"/>
</dbReference>
<evidence type="ECO:0000259" key="1">
    <source>
        <dbReference type="Pfam" id="PF00144"/>
    </source>
</evidence>
<dbReference type="InterPro" id="IPR001466">
    <property type="entry name" value="Beta-lactam-related"/>
</dbReference>
<dbReference type="GO" id="GO:0016787">
    <property type="term" value="F:hydrolase activity"/>
    <property type="evidence" value="ECO:0007669"/>
    <property type="project" value="UniProtKB-KW"/>
</dbReference>
<keyword evidence="2" id="KW-0378">Hydrolase</keyword>
<dbReference type="EMBL" id="CP029159">
    <property type="protein sequence ID" value="QKM69630.1"/>
    <property type="molecule type" value="Genomic_DNA"/>
</dbReference>
<organism evidence="2 3">
    <name type="scientific">Streptomyces tsukubensis (strain DSM 42081 / NBRC 108919 / NRRL 18488 / 9993)</name>
    <dbReference type="NCBI Taxonomy" id="1114943"/>
    <lineage>
        <taxon>Bacteria</taxon>
        <taxon>Bacillati</taxon>
        <taxon>Actinomycetota</taxon>
        <taxon>Actinomycetes</taxon>
        <taxon>Kitasatosporales</taxon>
        <taxon>Streptomycetaceae</taxon>
        <taxon>Streptomyces</taxon>
    </lineage>
</organism>
<keyword evidence="3" id="KW-1185">Reference proteome</keyword>
<dbReference type="Proteomes" id="UP000005940">
    <property type="component" value="Chromosome"/>
</dbReference>
<evidence type="ECO:0000313" key="3">
    <source>
        <dbReference type="Proteomes" id="UP000005940"/>
    </source>
</evidence>